<accession>A0A0K0DUF5</accession>
<evidence type="ECO:0000256" key="1">
    <source>
        <dbReference type="SAM" id="MobiDB-lite"/>
    </source>
</evidence>
<keyword evidence="2" id="KW-1185">Reference proteome</keyword>
<dbReference type="WBParaSite" id="TCONS_00008450.p1">
    <property type="protein sequence ID" value="TCONS_00008450.p1"/>
    <property type="gene ID" value="XLOC_006398"/>
</dbReference>
<feature type="region of interest" description="Disordered" evidence="1">
    <location>
        <begin position="379"/>
        <end position="405"/>
    </location>
</feature>
<evidence type="ECO:0000313" key="3">
    <source>
        <dbReference type="WBParaSite" id="SSTP_0000086800.1"/>
    </source>
</evidence>
<dbReference type="WBParaSite" id="SSTP_0000086800.1">
    <property type="protein sequence ID" value="SSTP_0000086800.1"/>
    <property type="gene ID" value="SSTP_0000086800"/>
</dbReference>
<feature type="compositionally biased region" description="Basic and acidic residues" evidence="1">
    <location>
        <begin position="379"/>
        <end position="398"/>
    </location>
</feature>
<sequence>MTRFSKKSSTISLNSSLSIFSTSKPYNPLDHFEICINITKNINLPIPESHKSFYDSYIRFISFKKYPQVDRRFEIDTSKRPLIVSCYDATKYMTELALPEKYDKLKYNFNWSMERWKIMYKKRIAIEKFKNLIKKVMNNLRPKKTIVSIKCDPWIHYMPDPYQDSTVYSTKYCLKKIQEENCSYFVCDEEYFSEDKYHYFYLNDFNETLEDSEDEDIELPSSFNNNYNYKEGLITVKRKKKLNTKNLQSTGYKMSNNNSHKNEFIYFVKKIIMERKKTNPSGDPWDAFFYIHMKPDKKNLTFKINRKEIKNEKHFPIPRVECLDEQIINDENEIISPLCSISLSPQSSDYDNGILSSITEITNDNSTELIEKNEEIVEKKSLNNEENNQTDKNEDLKSNDNTINSPKYLNESMGLSRKITLDNKSFLQFAKINNTTNHDGNKISEKEEIIVESIPKNVVIESCDRGTNTLPSIYKQLPVKNSKYKRFHYEKIKVSPRTSKKQSLPQLKWKVSTVVRYSPDGKTHLNRSFYLPRIVRPNLQKIPIPPISIPFSTNPSVLPQLISTTRPSSSLKNNPISASRQNLL</sequence>
<name>A0A0K0DUF5_STRER</name>
<organism evidence="3">
    <name type="scientific">Strongyloides stercoralis</name>
    <name type="common">Threadworm</name>
    <dbReference type="NCBI Taxonomy" id="6248"/>
    <lineage>
        <taxon>Eukaryota</taxon>
        <taxon>Metazoa</taxon>
        <taxon>Ecdysozoa</taxon>
        <taxon>Nematoda</taxon>
        <taxon>Chromadorea</taxon>
        <taxon>Rhabditida</taxon>
        <taxon>Tylenchina</taxon>
        <taxon>Panagrolaimomorpha</taxon>
        <taxon>Strongyloidoidea</taxon>
        <taxon>Strongyloididae</taxon>
        <taxon>Strongyloides</taxon>
    </lineage>
</organism>
<dbReference type="Proteomes" id="UP000035681">
    <property type="component" value="Unplaced"/>
</dbReference>
<dbReference type="AlphaFoldDB" id="A0A0K0DUF5"/>
<feature type="region of interest" description="Disordered" evidence="1">
    <location>
        <begin position="564"/>
        <end position="584"/>
    </location>
</feature>
<proteinExistence type="predicted"/>
<protein>
    <submittedName>
        <fullName evidence="3">HMG box domain-containing protein</fullName>
    </submittedName>
</protein>
<evidence type="ECO:0000313" key="2">
    <source>
        <dbReference type="Proteomes" id="UP000035681"/>
    </source>
</evidence>
<reference evidence="3" key="1">
    <citation type="submission" date="2015-08" db="UniProtKB">
        <authorList>
            <consortium name="WormBaseParasite"/>
        </authorList>
    </citation>
    <scope>IDENTIFICATION</scope>
</reference>